<dbReference type="InterPro" id="IPR029058">
    <property type="entry name" value="AB_hydrolase_fold"/>
</dbReference>
<accession>A0A9W8XJ56</accession>
<dbReference type="InterPro" id="IPR002523">
    <property type="entry name" value="MgTranspt_CorA/ZnTranspt_ZntB"/>
</dbReference>
<sequence length="1387" mass="155672">MSQESTASAANPPAPPVISITGPQDDLFDPDTLEFLQEWGNKYVGPASAVSQAEFFAPVELLSNEDASKPRDAPIDDDDIPLHPSAPRIIISEPDAITKVPSLEGKSTLKKASRFDDKTTFLGEIDEPAQAIPRLRQRRHSTISILPERRTSNAAASPVKDAQPRPTPRPWTTTESHPKNGWKMRVRCSAGSVIGAAVDVIVVYLYNSATSNQLDRDADLAMFNHYEHPETHDREVSPTRKIQRARTELGKQPNQDVLELTTTRHWAPQVDAQRLRRQHVNFLKDSDMLPKQIPGMRLTTVGFDIKPALASRLDLEAAARQLHNHLQQYRSEHAKAPIIFLGHSLGGLFIIKALSVYQSQSPVADAILADTAGLFLFAGHTSFPEARVQTLASLYGAKPTDKMFAELSRSSMAQDIGQAVRNELCTKYPRVKPSNVAQPEQKGVTSVSIGFPIFQVLARGEAEDALSGVLRTPVRTMALDKEPSSCLKFTSPQDPDFLHLATLIQSALQTHKLLHAAALGRVDDVHSMIRRGTNVNLRDRWSQTALQVSVRLNHEKVVLRLLGAKHVDPNPRDQLSNTPLHYAVRTGNETIVRALIHNGADISLENQRKRTPRDLAEKQKSRRHISKLLKSKLMSGPDQSASSKLIGSGKPPTSQDAIIACKNSQITVTEIYATRNSDKHWSVSVSVEALLYGTSTLDDILDQVRPQAVKTKSPVCVWVHVPENNMVWLEDLFAKLRLHPAIWQDTRRSVTESLRNRAITPHFNDGDTRSLFLPYLSYEANFRQAKRTTHIQAVDATYQQRRNTELPFATSALAALTEGSSSRTSAAERRLLLQVPEGKNLESYPYLEDDSDSDFSEIIEADDPDELEEEEKALINAYLYNPPALHVRRTLDQYYYHMLENTHERDIDQVVSRWAQNVKSATNHNILMVDQLWLWIGHDRQTAAPGELEMEMLRRRDLSSDRSPERSKTQYVVSCFPNRTGSGQLSHRTLDDLRLRVLDPNNRKRDPIRHPEDLVSRILETCCSVFDRMQDVEWLRFYQMFEDSVGTIDDKETKLFREFQRGSNRLLELDSSNKFYNDSKNALLTDLLDIRTEIDLLVEIKDIRDEVNIILTVLSIQRKLVSQMSQAVGEEDALLRTPLVENMISADINDFTKLDSQARTIQEKLNTLMDLKQKAANAWEAKEARETAVATGKQGNTVLVFTVVTIVFLPLSFMSSFFAIGIAAFPHNEESGEVNWPLGTVMGLLFGVSLCVSIPLIIFALNMDYFTSVYKELRNNYLAGMGIRLIPLLPPLGSSSDPTAYRRRWTGLLQKQREDYMRNGDPAVAALGVGPGHPADVKPSTSFPSTVSSHTFIETHESESSSSQTRTRHRGFRPRRKVPDDESLISS</sequence>
<keyword evidence="1" id="KW-0040">ANK repeat</keyword>
<dbReference type="Pfam" id="PF01544">
    <property type="entry name" value="CorA"/>
    <property type="match status" value="1"/>
</dbReference>
<evidence type="ECO:0000256" key="1">
    <source>
        <dbReference type="PROSITE-ProRule" id="PRU00023"/>
    </source>
</evidence>
<feature type="region of interest" description="Disordered" evidence="2">
    <location>
        <begin position="603"/>
        <end position="623"/>
    </location>
</feature>
<comment type="caution">
    <text evidence="4">The sequence shown here is derived from an EMBL/GenBank/DDBJ whole genome shotgun (WGS) entry which is preliminary data.</text>
</comment>
<organism evidence="4 5">
    <name type="scientific">Didymosphaeria variabile</name>
    <dbReference type="NCBI Taxonomy" id="1932322"/>
    <lineage>
        <taxon>Eukaryota</taxon>
        <taxon>Fungi</taxon>
        <taxon>Dikarya</taxon>
        <taxon>Ascomycota</taxon>
        <taxon>Pezizomycotina</taxon>
        <taxon>Dothideomycetes</taxon>
        <taxon>Pleosporomycetidae</taxon>
        <taxon>Pleosporales</taxon>
        <taxon>Massarineae</taxon>
        <taxon>Didymosphaeriaceae</taxon>
        <taxon>Didymosphaeria</taxon>
    </lineage>
</organism>
<feature type="repeat" description="ANK" evidence="1">
    <location>
        <begin position="575"/>
        <end position="607"/>
    </location>
</feature>
<dbReference type="InterPro" id="IPR050829">
    <property type="entry name" value="CorA_MIT"/>
</dbReference>
<dbReference type="GO" id="GO:0016020">
    <property type="term" value="C:membrane"/>
    <property type="evidence" value="ECO:0007669"/>
    <property type="project" value="InterPro"/>
</dbReference>
<evidence type="ECO:0000256" key="2">
    <source>
        <dbReference type="SAM" id="MobiDB-lite"/>
    </source>
</evidence>
<feature type="region of interest" description="Disordered" evidence="2">
    <location>
        <begin position="1322"/>
        <end position="1387"/>
    </location>
</feature>
<dbReference type="RefSeq" id="XP_056069542.1">
    <property type="nucleotide sequence ID" value="XM_056215295.1"/>
</dbReference>
<proteinExistence type="predicted"/>
<dbReference type="SUPFAM" id="SSF48403">
    <property type="entry name" value="Ankyrin repeat"/>
    <property type="match status" value="1"/>
</dbReference>
<dbReference type="Gene3D" id="3.40.50.1820">
    <property type="entry name" value="alpha/beta hydrolase"/>
    <property type="match status" value="1"/>
</dbReference>
<dbReference type="Gene3D" id="1.25.40.20">
    <property type="entry name" value="Ankyrin repeat-containing domain"/>
    <property type="match status" value="2"/>
</dbReference>
<dbReference type="InterPro" id="IPR036770">
    <property type="entry name" value="Ankyrin_rpt-contain_sf"/>
</dbReference>
<dbReference type="OrthoDB" id="341259at2759"/>
<evidence type="ECO:0000313" key="5">
    <source>
        <dbReference type="Proteomes" id="UP001140513"/>
    </source>
</evidence>
<dbReference type="SUPFAM" id="SSF53474">
    <property type="entry name" value="alpha/beta-Hydrolases"/>
    <property type="match status" value="1"/>
</dbReference>
<feature type="region of interest" description="Disordered" evidence="2">
    <location>
        <begin position="632"/>
        <end position="651"/>
    </location>
</feature>
<dbReference type="PROSITE" id="PS50088">
    <property type="entry name" value="ANK_REPEAT"/>
    <property type="match status" value="1"/>
</dbReference>
<dbReference type="Gene3D" id="1.20.58.340">
    <property type="entry name" value="Magnesium transport protein CorA, transmembrane region"/>
    <property type="match status" value="1"/>
</dbReference>
<gene>
    <name evidence="4" type="ORF">N0V89_006525</name>
</gene>
<evidence type="ECO:0008006" key="6">
    <source>
        <dbReference type="Google" id="ProtNLM"/>
    </source>
</evidence>
<dbReference type="GO" id="GO:0046873">
    <property type="term" value="F:metal ion transmembrane transporter activity"/>
    <property type="evidence" value="ECO:0007669"/>
    <property type="project" value="InterPro"/>
</dbReference>
<dbReference type="PROSITE" id="PS50297">
    <property type="entry name" value="ANK_REP_REGION"/>
    <property type="match status" value="1"/>
</dbReference>
<dbReference type="PANTHER" id="PTHR47685:SF1">
    <property type="entry name" value="MAGNESIUM TRANSPORT PROTEIN CORA"/>
    <property type="match status" value="1"/>
</dbReference>
<dbReference type="PANTHER" id="PTHR47685">
    <property type="entry name" value="MAGNESIUM TRANSPORT PROTEIN CORA"/>
    <property type="match status" value="1"/>
</dbReference>
<evidence type="ECO:0000256" key="3">
    <source>
        <dbReference type="SAM" id="Phobius"/>
    </source>
</evidence>
<dbReference type="Proteomes" id="UP001140513">
    <property type="component" value="Unassembled WGS sequence"/>
</dbReference>
<keyword evidence="5" id="KW-1185">Reference proteome</keyword>
<feature type="transmembrane region" description="Helical" evidence="3">
    <location>
        <begin position="1237"/>
        <end position="1261"/>
    </location>
</feature>
<dbReference type="EMBL" id="JAPEUX010000005">
    <property type="protein sequence ID" value="KAJ4351186.1"/>
    <property type="molecule type" value="Genomic_DNA"/>
</dbReference>
<dbReference type="GeneID" id="80910055"/>
<dbReference type="SMART" id="SM00248">
    <property type="entry name" value="ANK"/>
    <property type="match status" value="2"/>
</dbReference>
<dbReference type="InterPro" id="IPR002110">
    <property type="entry name" value="Ankyrin_rpt"/>
</dbReference>
<feature type="compositionally biased region" description="Polar residues" evidence="2">
    <location>
        <begin position="637"/>
        <end position="651"/>
    </location>
</feature>
<name>A0A9W8XJ56_9PLEO</name>
<feature type="region of interest" description="Disordered" evidence="2">
    <location>
        <begin position="149"/>
        <end position="178"/>
    </location>
</feature>
<feature type="transmembrane region" description="Helical" evidence="3">
    <location>
        <begin position="1198"/>
        <end position="1225"/>
    </location>
</feature>
<reference evidence="4" key="1">
    <citation type="submission" date="2022-10" db="EMBL/GenBank/DDBJ databases">
        <title>Tapping the CABI collections for fungal endophytes: first genome assemblies for Collariella, Neodidymelliopsis, Ascochyta clinopodiicola, Didymella pomorum, Didymosphaeria variabile, Neocosmospora piperis and Neocucurbitaria cava.</title>
        <authorList>
            <person name="Hill R."/>
        </authorList>
    </citation>
    <scope>NUCLEOTIDE SEQUENCE</scope>
    <source>
        <strain evidence="4">IMI 356815</strain>
    </source>
</reference>
<feature type="compositionally biased region" description="Basic and acidic residues" evidence="2">
    <location>
        <begin position="606"/>
        <end position="619"/>
    </location>
</feature>
<feature type="compositionally biased region" description="Basic residues" evidence="2">
    <location>
        <begin position="1366"/>
        <end position="1376"/>
    </location>
</feature>
<keyword evidence="3" id="KW-1133">Transmembrane helix</keyword>
<keyword evidence="3" id="KW-0812">Transmembrane</keyword>
<dbReference type="Pfam" id="PF12796">
    <property type="entry name" value="Ank_2"/>
    <property type="match status" value="1"/>
</dbReference>
<feature type="region of interest" description="Disordered" evidence="2">
    <location>
        <begin position="1"/>
        <end position="26"/>
    </location>
</feature>
<evidence type="ECO:0000313" key="4">
    <source>
        <dbReference type="EMBL" id="KAJ4351186.1"/>
    </source>
</evidence>
<protein>
    <recommendedName>
        <fullName evidence="6">Ankyrin repeat protein</fullName>
    </recommendedName>
</protein>
<keyword evidence="3" id="KW-0472">Membrane</keyword>